<keyword evidence="1" id="KW-0812">Transmembrane</keyword>
<evidence type="ECO:0008006" key="4">
    <source>
        <dbReference type="Google" id="ProtNLM"/>
    </source>
</evidence>
<feature type="transmembrane region" description="Helical" evidence="1">
    <location>
        <begin position="63"/>
        <end position="82"/>
    </location>
</feature>
<dbReference type="AlphaFoldDB" id="A0A9D1NLR0"/>
<feature type="non-terminal residue" evidence="2">
    <location>
        <position position="139"/>
    </location>
</feature>
<reference evidence="2" key="1">
    <citation type="submission" date="2020-10" db="EMBL/GenBank/DDBJ databases">
        <authorList>
            <person name="Gilroy R."/>
        </authorList>
    </citation>
    <scope>NUCLEOTIDE SEQUENCE</scope>
    <source>
        <strain evidence="2">35461</strain>
    </source>
</reference>
<reference evidence="2" key="2">
    <citation type="journal article" date="2021" name="PeerJ">
        <title>Extensive microbial diversity within the chicken gut microbiome revealed by metagenomics and culture.</title>
        <authorList>
            <person name="Gilroy R."/>
            <person name="Ravi A."/>
            <person name="Getino M."/>
            <person name="Pursley I."/>
            <person name="Horton D.L."/>
            <person name="Alikhan N.F."/>
            <person name="Baker D."/>
            <person name="Gharbi K."/>
            <person name="Hall N."/>
            <person name="Watson M."/>
            <person name="Adriaenssens E.M."/>
            <person name="Foster-Nyarko E."/>
            <person name="Jarju S."/>
            <person name="Secka A."/>
            <person name="Antonio M."/>
            <person name="Oren A."/>
            <person name="Chaudhuri R.R."/>
            <person name="La Ragione R."/>
            <person name="Hildebrand F."/>
            <person name="Pallen M.J."/>
        </authorList>
    </citation>
    <scope>NUCLEOTIDE SEQUENCE</scope>
    <source>
        <strain evidence="2">35461</strain>
    </source>
</reference>
<keyword evidence="1" id="KW-0472">Membrane</keyword>
<dbReference type="EMBL" id="DVOR01000079">
    <property type="protein sequence ID" value="HIV08971.1"/>
    <property type="molecule type" value="Genomic_DNA"/>
</dbReference>
<name>A0A9D1NLR0_9BACT</name>
<comment type="caution">
    <text evidence="2">The sequence shown here is derived from an EMBL/GenBank/DDBJ whole genome shotgun (WGS) entry which is preliminary data.</text>
</comment>
<organism evidence="2 3">
    <name type="scientific">Candidatus Spyradenecus faecavium</name>
    <dbReference type="NCBI Taxonomy" id="2840947"/>
    <lineage>
        <taxon>Bacteria</taxon>
        <taxon>Pseudomonadati</taxon>
        <taxon>Lentisphaerota</taxon>
        <taxon>Lentisphaeria</taxon>
        <taxon>Lentisphaerales</taxon>
        <taxon>Lentisphaeraceae</taxon>
        <taxon>Lentisphaeraceae incertae sedis</taxon>
        <taxon>Candidatus Spyradenecus</taxon>
    </lineage>
</organism>
<protein>
    <recommendedName>
        <fullName evidence="4">Acyltransferase 3 domain-containing protein</fullName>
    </recommendedName>
</protein>
<evidence type="ECO:0000256" key="1">
    <source>
        <dbReference type="SAM" id="Phobius"/>
    </source>
</evidence>
<accession>A0A9D1NLR0</accession>
<evidence type="ECO:0000313" key="3">
    <source>
        <dbReference type="Proteomes" id="UP000886845"/>
    </source>
</evidence>
<evidence type="ECO:0000313" key="2">
    <source>
        <dbReference type="EMBL" id="HIV08971.1"/>
    </source>
</evidence>
<proteinExistence type="predicted"/>
<feature type="transmembrane region" description="Helical" evidence="1">
    <location>
        <begin position="103"/>
        <end position="121"/>
    </location>
</feature>
<gene>
    <name evidence="2" type="ORF">IAC79_02510</name>
</gene>
<sequence length="139" mass="15456">MVIVVHARGPYTYHADGTLDFWAAFYFVLVRAGVPLFIMLSSALLLALWLAPTKADAMTLERVIDFFSPAVVLMTAGAFMALRRLRPTGWCGALVTRLSKRSFVIFLAHWAFAVWGWPIAAEWNLPAVIGMPLLTLAIF</sequence>
<dbReference type="Proteomes" id="UP000886845">
    <property type="component" value="Unassembled WGS sequence"/>
</dbReference>
<keyword evidence="1" id="KW-1133">Transmembrane helix</keyword>
<feature type="transmembrane region" description="Helical" evidence="1">
    <location>
        <begin position="21"/>
        <end position="51"/>
    </location>
</feature>